<evidence type="ECO:0000259" key="1">
    <source>
        <dbReference type="Pfam" id="PF00561"/>
    </source>
</evidence>
<dbReference type="SUPFAM" id="SSF53474">
    <property type="entry name" value="alpha/beta-Hydrolases"/>
    <property type="match status" value="1"/>
</dbReference>
<reference evidence="2" key="1">
    <citation type="journal article" date="2014" name="Int. J. Syst. Evol. Microbiol.">
        <title>Complete genome sequence of Corynebacterium casei LMG S-19264T (=DSM 44701T), isolated from a smear-ripened cheese.</title>
        <authorList>
            <consortium name="US DOE Joint Genome Institute (JGI-PGF)"/>
            <person name="Walter F."/>
            <person name="Albersmeier A."/>
            <person name="Kalinowski J."/>
            <person name="Ruckert C."/>
        </authorList>
    </citation>
    <scope>NUCLEOTIDE SEQUENCE</scope>
    <source>
        <strain evidence="2">JCM 15325</strain>
    </source>
</reference>
<dbReference type="EMBL" id="BMOK01000004">
    <property type="protein sequence ID" value="GGL50534.1"/>
    <property type="molecule type" value="Genomic_DNA"/>
</dbReference>
<reference evidence="2" key="2">
    <citation type="submission" date="2020-09" db="EMBL/GenBank/DDBJ databases">
        <authorList>
            <person name="Sun Q."/>
            <person name="Ohkuma M."/>
        </authorList>
    </citation>
    <scope>NUCLEOTIDE SEQUENCE</scope>
    <source>
        <strain evidence="2">JCM 15325</strain>
    </source>
</reference>
<dbReference type="InterPro" id="IPR050266">
    <property type="entry name" value="AB_hydrolase_sf"/>
</dbReference>
<dbReference type="Proteomes" id="UP000654670">
    <property type="component" value="Unassembled WGS sequence"/>
</dbReference>
<accession>A0A917W1P3</accession>
<proteinExistence type="predicted"/>
<organism evidence="2 3">
    <name type="scientific">Sporolactobacillus putidus</name>
    <dbReference type="NCBI Taxonomy" id="492735"/>
    <lineage>
        <taxon>Bacteria</taxon>
        <taxon>Bacillati</taxon>
        <taxon>Bacillota</taxon>
        <taxon>Bacilli</taxon>
        <taxon>Bacillales</taxon>
        <taxon>Sporolactobacillaceae</taxon>
        <taxon>Sporolactobacillus</taxon>
    </lineage>
</organism>
<keyword evidence="3" id="KW-1185">Reference proteome</keyword>
<evidence type="ECO:0000313" key="3">
    <source>
        <dbReference type="Proteomes" id="UP000654670"/>
    </source>
</evidence>
<dbReference type="AlphaFoldDB" id="A0A917W1P3"/>
<dbReference type="InterPro" id="IPR029058">
    <property type="entry name" value="AB_hydrolase_fold"/>
</dbReference>
<dbReference type="InterPro" id="IPR000073">
    <property type="entry name" value="AB_hydrolase_1"/>
</dbReference>
<dbReference type="Pfam" id="PF00561">
    <property type="entry name" value="Abhydrolase_1"/>
    <property type="match status" value="1"/>
</dbReference>
<sequence>MPTLKFTDYDLHYNWHRADENAPTLVFIHDLCLDTGMWEGLLAHLDRDFNILTYDFYGHGRTTEGRSPLSLELLSVEFLALIHELKLSRIHLIGCRFSAILAFELTLNRPEVVESLTLISLPFYVQKNGYDHEGATNIQLLKLDRSLFEKKYLMESLHPVTVSKSRTVSQALRRVSADNVIAPIEELIRINNEQDFDLIGKLKSVQKPVLFLHGEYDPIFPASLAMIFSNYVFNSRFMVIPDASCLIPLDQPETAAHLLNRFIRSDKPPSPFTPGSRRIVHTFNEIIEKAYQPQPIRRRFLRMAILGEDTHVYWNGREIDGKWNQRNARELLLFMILNRGAVKRDVLIDAFTPEMDLDQARNRLRVQLNHLNQIFRSQPDESIHDLMIVSRDSIALNADVQSDVGVYLHNIEGLLWADEPIASRSESFLRFLEDYRPEMQRSFRAEWTRRLFDTMQSKLSQIMAQLLISLKDDGEFSVMRRILKAGRKVEPYKGFCDEWSDALRHKR</sequence>
<dbReference type="RefSeq" id="WP_188802315.1">
    <property type="nucleotide sequence ID" value="NZ_BMOK01000004.1"/>
</dbReference>
<comment type="caution">
    <text evidence="2">The sequence shown here is derived from an EMBL/GenBank/DDBJ whole genome shotgun (WGS) entry which is preliminary data.</text>
</comment>
<dbReference type="Gene3D" id="1.10.10.10">
    <property type="entry name" value="Winged helix-like DNA-binding domain superfamily/Winged helix DNA-binding domain"/>
    <property type="match status" value="1"/>
</dbReference>
<dbReference type="InterPro" id="IPR036388">
    <property type="entry name" value="WH-like_DNA-bd_sf"/>
</dbReference>
<evidence type="ECO:0000313" key="2">
    <source>
        <dbReference type="EMBL" id="GGL50534.1"/>
    </source>
</evidence>
<gene>
    <name evidence="2" type="ORF">GCM10007968_13440</name>
</gene>
<feature type="domain" description="AB hydrolase-1" evidence="1">
    <location>
        <begin position="23"/>
        <end position="244"/>
    </location>
</feature>
<protein>
    <recommendedName>
        <fullName evidence="1">AB hydrolase-1 domain-containing protein</fullName>
    </recommendedName>
</protein>
<dbReference type="PANTHER" id="PTHR43798">
    <property type="entry name" value="MONOACYLGLYCEROL LIPASE"/>
    <property type="match status" value="1"/>
</dbReference>
<name>A0A917W1P3_9BACL</name>
<dbReference type="Gene3D" id="3.40.50.1820">
    <property type="entry name" value="alpha/beta hydrolase"/>
    <property type="match status" value="1"/>
</dbReference>